<feature type="compositionally biased region" description="Low complexity" evidence="1">
    <location>
        <begin position="336"/>
        <end position="350"/>
    </location>
</feature>
<accession>B8BU06</accession>
<evidence type="ECO:0000256" key="1">
    <source>
        <dbReference type="SAM" id="MobiDB-lite"/>
    </source>
</evidence>
<protein>
    <submittedName>
        <fullName evidence="2">Uncharacterized protein</fullName>
    </submittedName>
</protein>
<feature type="compositionally biased region" description="Basic and acidic residues" evidence="1">
    <location>
        <begin position="541"/>
        <end position="567"/>
    </location>
</feature>
<feature type="region of interest" description="Disordered" evidence="1">
    <location>
        <begin position="752"/>
        <end position="792"/>
    </location>
</feature>
<dbReference type="STRING" id="35128.B8BU06"/>
<feature type="compositionally biased region" description="Basic and acidic residues" evidence="1">
    <location>
        <begin position="360"/>
        <end position="369"/>
    </location>
</feature>
<feature type="compositionally biased region" description="Low complexity" evidence="1">
    <location>
        <begin position="593"/>
        <end position="613"/>
    </location>
</feature>
<evidence type="ECO:0000313" key="2">
    <source>
        <dbReference type="EMBL" id="EED94681.1"/>
    </source>
</evidence>
<evidence type="ECO:0000313" key="3">
    <source>
        <dbReference type="Proteomes" id="UP000001449"/>
    </source>
</evidence>
<feature type="compositionally biased region" description="Polar residues" evidence="1">
    <location>
        <begin position="74"/>
        <end position="84"/>
    </location>
</feature>
<feature type="compositionally biased region" description="Low complexity" evidence="1">
    <location>
        <begin position="89"/>
        <end position="115"/>
    </location>
</feature>
<feature type="region of interest" description="Disordered" evidence="1">
    <location>
        <begin position="534"/>
        <end position="573"/>
    </location>
</feature>
<dbReference type="OMA" id="AQIKECY"/>
<dbReference type="KEGG" id="tps:THAPSDRAFT_21223"/>
<reference evidence="2 3" key="1">
    <citation type="journal article" date="2004" name="Science">
        <title>The genome of the diatom Thalassiosira pseudonana: ecology, evolution, and metabolism.</title>
        <authorList>
            <person name="Armbrust E.V."/>
            <person name="Berges J.A."/>
            <person name="Bowler C."/>
            <person name="Green B.R."/>
            <person name="Martinez D."/>
            <person name="Putnam N.H."/>
            <person name="Zhou S."/>
            <person name="Allen A.E."/>
            <person name="Apt K.E."/>
            <person name="Bechner M."/>
            <person name="Brzezinski M.A."/>
            <person name="Chaal B.K."/>
            <person name="Chiovitti A."/>
            <person name="Davis A.K."/>
            <person name="Demarest M.S."/>
            <person name="Detter J.C."/>
            <person name="Glavina T."/>
            <person name="Goodstein D."/>
            <person name="Hadi M.Z."/>
            <person name="Hellsten U."/>
            <person name="Hildebrand M."/>
            <person name="Jenkins B.D."/>
            <person name="Jurka J."/>
            <person name="Kapitonov V.V."/>
            <person name="Kroger N."/>
            <person name="Lau W.W."/>
            <person name="Lane T.W."/>
            <person name="Larimer F.W."/>
            <person name="Lippmeier J.C."/>
            <person name="Lucas S."/>
            <person name="Medina M."/>
            <person name="Montsant A."/>
            <person name="Obornik M."/>
            <person name="Parker M.S."/>
            <person name="Palenik B."/>
            <person name="Pazour G.J."/>
            <person name="Richardson P.M."/>
            <person name="Rynearson T.A."/>
            <person name="Saito M.A."/>
            <person name="Schwartz D.C."/>
            <person name="Thamatrakoln K."/>
            <person name="Valentin K."/>
            <person name="Vardi A."/>
            <person name="Wilkerson F.P."/>
            <person name="Rokhsar D.S."/>
        </authorList>
    </citation>
    <scope>NUCLEOTIDE SEQUENCE [LARGE SCALE GENOMIC DNA]</scope>
    <source>
        <strain evidence="2 3">CCMP1335</strain>
    </source>
</reference>
<dbReference type="AlphaFoldDB" id="B8BU06"/>
<dbReference type="eggNOG" id="ENOG502SHKK">
    <property type="taxonomic scope" value="Eukaryota"/>
</dbReference>
<feature type="compositionally biased region" description="Low complexity" evidence="1">
    <location>
        <begin position="244"/>
        <end position="263"/>
    </location>
</feature>
<feature type="compositionally biased region" description="Basic and acidic residues" evidence="1">
    <location>
        <begin position="752"/>
        <end position="767"/>
    </location>
</feature>
<dbReference type="PaxDb" id="35128-Thaps21223"/>
<feature type="compositionally biased region" description="Low complexity" evidence="1">
    <location>
        <begin position="51"/>
        <end position="73"/>
    </location>
</feature>
<gene>
    <name evidence="2" type="ORF">THAPSDRAFT_21223</name>
</gene>
<dbReference type="HOGENOM" id="CLU_300458_0_0_1"/>
<dbReference type="EMBL" id="CM000639">
    <property type="protein sequence ID" value="EED94681.1"/>
    <property type="molecule type" value="Genomic_DNA"/>
</dbReference>
<dbReference type="Proteomes" id="UP000001449">
    <property type="component" value="Chromosome 2"/>
</dbReference>
<feature type="region of interest" description="Disordered" evidence="1">
    <location>
        <begin position="1"/>
        <end position="369"/>
    </location>
</feature>
<feature type="compositionally biased region" description="Low complexity" evidence="1">
    <location>
        <begin position="302"/>
        <end position="319"/>
    </location>
</feature>
<proteinExistence type="predicted"/>
<dbReference type="InParanoid" id="B8BU06"/>
<reference evidence="2 3" key="2">
    <citation type="journal article" date="2008" name="Nature">
        <title>The Phaeodactylum genome reveals the evolutionary history of diatom genomes.</title>
        <authorList>
            <person name="Bowler C."/>
            <person name="Allen A.E."/>
            <person name="Badger J.H."/>
            <person name="Grimwood J."/>
            <person name="Jabbari K."/>
            <person name="Kuo A."/>
            <person name="Maheswari U."/>
            <person name="Martens C."/>
            <person name="Maumus F."/>
            <person name="Otillar R.P."/>
            <person name="Rayko E."/>
            <person name="Salamov A."/>
            <person name="Vandepoele K."/>
            <person name="Beszteri B."/>
            <person name="Gruber A."/>
            <person name="Heijde M."/>
            <person name="Katinka M."/>
            <person name="Mock T."/>
            <person name="Valentin K."/>
            <person name="Verret F."/>
            <person name="Berges J.A."/>
            <person name="Brownlee C."/>
            <person name="Cadoret J.P."/>
            <person name="Chiovitti A."/>
            <person name="Choi C.J."/>
            <person name="Coesel S."/>
            <person name="De Martino A."/>
            <person name="Detter J.C."/>
            <person name="Durkin C."/>
            <person name="Falciatore A."/>
            <person name="Fournet J."/>
            <person name="Haruta M."/>
            <person name="Huysman M.J."/>
            <person name="Jenkins B.D."/>
            <person name="Jiroutova K."/>
            <person name="Jorgensen R.E."/>
            <person name="Joubert Y."/>
            <person name="Kaplan A."/>
            <person name="Kroger N."/>
            <person name="Kroth P.G."/>
            <person name="La Roche J."/>
            <person name="Lindquist E."/>
            <person name="Lommer M."/>
            <person name="Martin-Jezequel V."/>
            <person name="Lopez P.J."/>
            <person name="Lucas S."/>
            <person name="Mangogna M."/>
            <person name="McGinnis K."/>
            <person name="Medlin L.K."/>
            <person name="Montsant A."/>
            <person name="Oudot-Le Secq M.P."/>
            <person name="Napoli C."/>
            <person name="Obornik M."/>
            <person name="Parker M.S."/>
            <person name="Petit J.L."/>
            <person name="Porcel B.M."/>
            <person name="Poulsen N."/>
            <person name="Robison M."/>
            <person name="Rychlewski L."/>
            <person name="Rynearson T.A."/>
            <person name="Schmutz J."/>
            <person name="Shapiro H."/>
            <person name="Siaut M."/>
            <person name="Stanley M."/>
            <person name="Sussman M.R."/>
            <person name="Taylor A.R."/>
            <person name="Vardi A."/>
            <person name="von Dassow P."/>
            <person name="Vyverman W."/>
            <person name="Willis A."/>
            <person name="Wyrwicz L.S."/>
            <person name="Rokhsar D.S."/>
            <person name="Weissenbach J."/>
            <person name="Armbrust E.V."/>
            <person name="Green B.R."/>
            <person name="Van de Peer Y."/>
            <person name="Grigoriev I.V."/>
        </authorList>
    </citation>
    <scope>NUCLEOTIDE SEQUENCE [LARGE SCALE GENOMIC DNA]</scope>
    <source>
        <strain evidence="2 3">CCMP1335</strain>
    </source>
</reference>
<sequence length="997" mass="107913">MNPTAAADDETDPPKQQPRHHKMGGNMEDLLMGGGSDSDDSDDNNNVKKSTPTPVATAPIAVARPPPQQQQTPNSSKSDLTNRLKNLYAASPTAATAAGGTAPPPSSSTANNNASVKPGPQHGKGSGPIAASSLPRGGIVVPPPHASAPVSSRPNLPGVYGHPGGVPPQQQPQQQQQQQPRLHPSQQQHSPSKPSQGVPSPHGSVGRVPAPLPKARTTNRSAPPANRMASVPPHNTMQPPGQPPQQQQQGGYPAQYQQQQQQPHPSPSRHGAPPPGYQHPSSSRSVHHASAPHPSQQRGIVHQQHVAPPPHMQQQQQQPRMPPPQKMQQPPPQQPPSSHVSRLSSASSSISGGGNGNTRELTDGEKKEKETFLMFTRVLMKYLETRDKDMHAKAKAQIKECYEKNKNGDPQFKSLTKSMKSRLRSTVGEIYWKKAQDYLQHFFKQKQQKKLEEQAQMAGGGGGSGQQQQQQVVLPPANVVRTMPVPQQSHPMTQSQVAAAKKIPMSSVPMPIPVVAGAEAAALKMKAELQNKGGQVTKVMTEQEKRDKRNAENRARRAKKKEQDAKSAKGKALGGITLPKTTLAASGITTPMMTTPATGGSSVSSTTPGNSASKSKVDMKTVGKKKVVKRLSTSSLMKKKTTQRLMEMIDHAVLVDAKSLPNMLSKENMTDFNLDDEQRLLLYGEKDQRGNVKKITDAAALALGGKDVDSALKEVGVPPLPWKLPDAYARWGEKNVVSTRVAWAKVRLPESEMQNAEKEQQDAEKARSGAPMTVSSSTDVPSAIIRSEPPNVQDDRTNHVWFNEARAAQDPTLALISEATELYLKSAIEKAIGKARARQNLDGVRLWHTLQSHQLDPKKIGENPPALLRLGCDVRRQVALAEGNAAKTYQRMEEAISRQNDTYHSTNSHDPETMLVEATSMSNLSRKPQLKSAVETADAYAKRKFEVYGGKDSKEPPFGRVPKMAKVIASDLAVGPMGNVGSTLESRRKRFMAGVFL</sequence>
<dbReference type="GeneID" id="7450198"/>
<organism evidence="2 3">
    <name type="scientific">Thalassiosira pseudonana</name>
    <name type="common">Marine diatom</name>
    <name type="synonym">Cyclotella nana</name>
    <dbReference type="NCBI Taxonomy" id="35128"/>
    <lineage>
        <taxon>Eukaryota</taxon>
        <taxon>Sar</taxon>
        <taxon>Stramenopiles</taxon>
        <taxon>Ochrophyta</taxon>
        <taxon>Bacillariophyta</taxon>
        <taxon>Coscinodiscophyceae</taxon>
        <taxon>Thalassiosirophycidae</taxon>
        <taxon>Thalassiosirales</taxon>
        <taxon>Thalassiosiraceae</taxon>
        <taxon>Thalassiosira</taxon>
    </lineage>
</organism>
<feature type="compositionally biased region" description="Pro residues" evidence="1">
    <location>
        <begin position="320"/>
        <end position="335"/>
    </location>
</feature>
<keyword evidence="3" id="KW-1185">Reference proteome</keyword>
<dbReference type="RefSeq" id="XP_002287238.1">
    <property type="nucleotide sequence ID" value="XM_002287202.1"/>
</dbReference>
<name>B8BU06_THAPS</name>
<feature type="compositionally biased region" description="Low complexity" evidence="1">
    <location>
        <begin position="171"/>
        <end position="196"/>
    </location>
</feature>
<feature type="region of interest" description="Disordered" evidence="1">
    <location>
        <begin position="593"/>
        <end position="624"/>
    </location>
</feature>